<dbReference type="GO" id="GO:0004888">
    <property type="term" value="F:transmembrane signaling receptor activity"/>
    <property type="evidence" value="ECO:0007669"/>
    <property type="project" value="TreeGrafter"/>
</dbReference>
<dbReference type="PANTHER" id="PTHR43531">
    <property type="entry name" value="PROTEIN ICFG"/>
    <property type="match status" value="1"/>
</dbReference>
<dbReference type="AlphaFoldDB" id="X0XYK1"/>
<keyword evidence="1" id="KW-0145">Chemotaxis</keyword>
<keyword evidence="3" id="KW-1133">Transmembrane helix</keyword>
<dbReference type="PANTHER" id="PTHR43531:SF11">
    <property type="entry name" value="METHYL-ACCEPTING CHEMOTAXIS PROTEIN 3"/>
    <property type="match status" value="1"/>
</dbReference>
<dbReference type="Gene3D" id="1.10.287.950">
    <property type="entry name" value="Methyl-accepting chemotaxis protein"/>
    <property type="match status" value="1"/>
</dbReference>
<feature type="region of interest" description="Disordered" evidence="2">
    <location>
        <begin position="69"/>
        <end position="122"/>
    </location>
</feature>
<dbReference type="SUPFAM" id="SSF58104">
    <property type="entry name" value="Methyl-accepting chemotaxis protein (MCP) signaling domain"/>
    <property type="match status" value="1"/>
</dbReference>
<feature type="domain" description="Methyl-accepting transducer" evidence="4">
    <location>
        <begin position="57"/>
        <end position="251"/>
    </location>
</feature>
<dbReference type="SMART" id="SM00283">
    <property type="entry name" value="MA"/>
    <property type="match status" value="1"/>
</dbReference>
<protein>
    <recommendedName>
        <fullName evidence="4">Methyl-accepting transducer domain-containing protein</fullName>
    </recommendedName>
</protein>
<feature type="non-terminal residue" evidence="5">
    <location>
        <position position="1"/>
    </location>
</feature>
<feature type="compositionally biased region" description="Polar residues" evidence="2">
    <location>
        <begin position="69"/>
        <end position="79"/>
    </location>
</feature>
<evidence type="ECO:0000256" key="1">
    <source>
        <dbReference type="ARBA" id="ARBA00022500"/>
    </source>
</evidence>
<dbReference type="InterPro" id="IPR004089">
    <property type="entry name" value="MCPsignal_dom"/>
</dbReference>
<dbReference type="EMBL" id="BARS01042448">
    <property type="protein sequence ID" value="GAG41668.1"/>
    <property type="molecule type" value="Genomic_DNA"/>
</dbReference>
<keyword evidence="3" id="KW-0472">Membrane</keyword>
<proteinExistence type="predicted"/>
<sequence length="251" mass="25807">KANVMTDEVMLASAQGTKRNVTIVSIIAAVIGVLLAFVIARGIVSALTRIIAGLNEGADQVNDAAGQVSSASQQLAEGNSEQASSLEETSSALEQMAAMTRTNASNAKEANDLSGQARTAANEGDKTMGRLNDAMTGINNSSQKISKIIKVIEEIAFQTNLLALNAAVEAARAGEHGKGFAVVADEVRNLAQRSAQAANETTDLIEGAVNNSRQGTEVAGEVGKALGAIVGDVTKVTDLIDGISRASEEQA</sequence>
<comment type="caution">
    <text evidence="5">The sequence shown here is derived from an EMBL/GenBank/DDBJ whole genome shotgun (WGS) entry which is preliminary data.</text>
</comment>
<evidence type="ECO:0000259" key="4">
    <source>
        <dbReference type="PROSITE" id="PS50111"/>
    </source>
</evidence>
<accession>X0XYK1</accession>
<organism evidence="5">
    <name type="scientific">marine sediment metagenome</name>
    <dbReference type="NCBI Taxonomy" id="412755"/>
    <lineage>
        <taxon>unclassified sequences</taxon>
        <taxon>metagenomes</taxon>
        <taxon>ecological metagenomes</taxon>
    </lineage>
</organism>
<reference evidence="5" key="1">
    <citation type="journal article" date="2014" name="Front. Microbiol.">
        <title>High frequency of phylogenetically diverse reductive dehalogenase-homologous genes in deep subseafloor sedimentary metagenomes.</title>
        <authorList>
            <person name="Kawai M."/>
            <person name="Futagami T."/>
            <person name="Toyoda A."/>
            <person name="Takaki Y."/>
            <person name="Nishi S."/>
            <person name="Hori S."/>
            <person name="Arai W."/>
            <person name="Tsubouchi T."/>
            <person name="Morono Y."/>
            <person name="Uchiyama I."/>
            <person name="Ito T."/>
            <person name="Fujiyama A."/>
            <person name="Inagaki F."/>
            <person name="Takami H."/>
        </authorList>
    </citation>
    <scope>NUCLEOTIDE SEQUENCE</scope>
    <source>
        <strain evidence="5">Expedition CK06-06</strain>
    </source>
</reference>
<evidence type="ECO:0000256" key="3">
    <source>
        <dbReference type="SAM" id="Phobius"/>
    </source>
</evidence>
<keyword evidence="3" id="KW-0812">Transmembrane</keyword>
<feature type="compositionally biased region" description="Low complexity" evidence="2">
    <location>
        <begin position="80"/>
        <end position="95"/>
    </location>
</feature>
<evidence type="ECO:0000256" key="2">
    <source>
        <dbReference type="SAM" id="MobiDB-lite"/>
    </source>
</evidence>
<dbReference type="PROSITE" id="PS50111">
    <property type="entry name" value="CHEMOTAXIS_TRANSDUC_2"/>
    <property type="match status" value="1"/>
</dbReference>
<dbReference type="GO" id="GO:0007165">
    <property type="term" value="P:signal transduction"/>
    <property type="evidence" value="ECO:0007669"/>
    <property type="project" value="InterPro"/>
</dbReference>
<gene>
    <name evidence="5" type="ORF">S01H1_64404</name>
</gene>
<feature type="compositionally biased region" description="Polar residues" evidence="2">
    <location>
        <begin position="100"/>
        <end position="119"/>
    </location>
</feature>
<name>X0XYK1_9ZZZZ</name>
<dbReference type="GO" id="GO:0006935">
    <property type="term" value="P:chemotaxis"/>
    <property type="evidence" value="ECO:0007669"/>
    <property type="project" value="UniProtKB-KW"/>
</dbReference>
<dbReference type="InterPro" id="IPR051310">
    <property type="entry name" value="MCP_chemotaxis"/>
</dbReference>
<dbReference type="GO" id="GO:0005886">
    <property type="term" value="C:plasma membrane"/>
    <property type="evidence" value="ECO:0007669"/>
    <property type="project" value="TreeGrafter"/>
</dbReference>
<dbReference type="Pfam" id="PF00015">
    <property type="entry name" value="MCPsignal"/>
    <property type="match status" value="1"/>
</dbReference>
<feature type="non-terminal residue" evidence="5">
    <location>
        <position position="251"/>
    </location>
</feature>
<evidence type="ECO:0000313" key="5">
    <source>
        <dbReference type="EMBL" id="GAG41668.1"/>
    </source>
</evidence>
<feature type="transmembrane region" description="Helical" evidence="3">
    <location>
        <begin position="20"/>
        <end position="40"/>
    </location>
</feature>